<dbReference type="AlphaFoldDB" id="A0AA48RFY4"/>
<gene>
    <name evidence="1" type="ORF">AMST5_04160</name>
</gene>
<protein>
    <submittedName>
        <fullName evidence="1">Uncharacterized protein</fullName>
    </submittedName>
</protein>
<dbReference type="EMBL" id="OY288114">
    <property type="protein sequence ID" value="CAJ0891742.1"/>
    <property type="molecule type" value="Genomic_DNA"/>
</dbReference>
<sequence>MSVHSTMIKVTDMVDQQAEQLAELDNLQSRYKAAIEEWIVAIRKEEALASVNHTVAEVDKWERAHFDEEEARATALEAKEAYEEALRRKFFGF</sequence>
<evidence type="ECO:0000313" key="1">
    <source>
        <dbReference type="EMBL" id="CAJ0891742.1"/>
    </source>
</evidence>
<reference evidence="1" key="1">
    <citation type="submission" date="2023-07" db="EMBL/GenBank/DDBJ databases">
        <authorList>
            <person name="Pelsma A.J. K."/>
        </authorList>
    </citation>
    <scope>NUCLEOTIDE SEQUENCE</scope>
</reference>
<proteinExistence type="predicted"/>
<organism evidence="1">
    <name type="scientific">freshwater sediment metagenome</name>
    <dbReference type="NCBI Taxonomy" id="556182"/>
    <lineage>
        <taxon>unclassified sequences</taxon>
        <taxon>metagenomes</taxon>
        <taxon>ecological metagenomes</taxon>
    </lineage>
</organism>
<accession>A0AA48RFY4</accession>
<name>A0AA48RFY4_9ZZZZ</name>